<name>A0ACD5UPJ9_AVESA</name>
<reference evidence="1" key="1">
    <citation type="submission" date="2021-05" db="EMBL/GenBank/DDBJ databases">
        <authorList>
            <person name="Scholz U."/>
            <person name="Mascher M."/>
            <person name="Fiebig A."/>
        </authorList>
    </citation>
    <scope>NUCLEOTIDE SEQUENCE [LARGE SCALE GENOMIC DNA]</scope>
</reference>
<protein>
    <submittedName>
        <fullName evidence="1">Uncharacterized protein</fullName>
    </submittedName>
</protein>
<evidence type="ECO:0000313" key="1">
    <source>
        <dbReference type="EnsemblPlants" id="AVESA.00010b.r2.2CG0288550.1.CDS.1"/>
    </source>
</evidence>
<dbReference type="Proteomes" id="UP001732700">
    <property type="component" value="Chromosome 2C"/>
</dbReference>
<reference evidence="1" key="2">
    <citation type="submission" date="2025-09" db="UniProtKB">
        <authorList>
            <consortium name="EnsemblPlants"/>
        </authorList>
    </citation>
    <scope>IDENTIFICATION</scope>
</reference>
<accession>A0ACD5UPJ9</accession>
<dbReference type="EnsemblPlants" id="AVESA.00010b.r2.2CG0288550.1">
    <property type="protein sequence ID" value="AVESA.00010b.r2.2CG0288550.1.CDS.1"/>
    <property type="gene ID" value="AVESA.00010b.r2.2CG0288550"/>
</dbReference>
<sequence length="284" mass="32011">MMDWREMKQIMKARFVPTNYLRSVFDKLTQLKQGTMTIDEYYMEMEMLMQRARVRESIEMTMQRFLNNLKLPIKSIVRHHKYETMNELLHHAREVESQLAEEAKSRARFTSSSRFSARSTPPTVTPPAAAPFTPSAKPASTPSFGSNARKPAAPAASSGSNMSTARTRDVVCHTCGGRGHYKKDCPNSKVMFVNEQGEIESGDEASDDDIDDGEEGADAYAERAPTIVVSSRVLSVQPVEESQRCNLFQTKALVGPNKACKPYYIQWLSNNGEMKVNHMVRVNF</sequence>
<keyword evidence="2" id="KW-1185">Reference proteome</keyword>
<organism evidence="1 2">
    <name type="scientific">Avena sativa</name>
    <name type="common">Oat</name>
    <dbReference type="NCBI Taxonomy" id="4498"/>
    <lineage>
        <taxon>Eukaryota</taxon>
        <taxon>Viridiplantae</taxon>
        <taxon>Streptophyta</taxon>
        <taxon>Embryophyta</taxon>
        <taxon>Tracheophyta</taxon>
        <taxon>Spermatophyta</taxon>
        <taxon>Magnoliopsida</taxon>
        <taxon>Liliopsida</taxon>
        <taxon>Poales</taxon>
        <taxon>Poaceae</taxon>
        <taxon>BOP clade</taxon>
        <taxon>Pooideae</taxon>
        <taxon>Poodae</taxon>
        <taxon>Poeae</taxon>
        <taxon>Poeae Chloroplast Group 1 (Aveneae type)</taxon>
        <taxon>Aveninae</taxon>
        <taxon>Avena</taxon>
    </lineage>
</organism>
<proteinExistence type="predicted"/>
<evidence type="ECO:0000313" key="2">
    <source>
        <dbReference type="Proteomes" id="UP001732700"/>
    </source>
</evidence>